<proteinExistence type="predicted"/>
<feature type="coiled-coil region" evidence="1">
    <location>
        <begin position="61"/>
        <end position="113"/>
    </location>
</feature>
<evidence type="ECO:0000313" key="2">
    <source>
        <dbReference type="EMBL" id="GFM34461.1"/>
    </source>
</evidence>
<name>A0A7J0BML6_9BACT</name>
<evidence type="ECO:0000313" key="3">
    <source>
        <dbReference type="Proteomes" id="UP000503840"/>
    </source>
</evidence>
<dbReference type="AlphaFoldDB" id="A0A7J0BML6"/>
<accession>A0A7J0BML6</accession>
<organism evidence="2 3">
    <name type="scientific">Desulfovibrio subterraneus</name>
    <dbReference type="NCBI Taxonomy" id="2718620"/>
    <lineage>
        <taxon>Bacteria</taxon>
        <taxon>Pseudomonadati</taxon>
        <taxon>Thermodesulfobacteriota</taxon>
        <taxon>Desulfovibrionia</taxon>
        <taxon>Desulfovibrionales</taxon>
        <taxon>Desulfovibrionaceae</taxon>
        <taxon>Desulfovibrio</taxon>
    </lineage>
</organism>
<dbReference type="Gene3D" id="1.10.287.1490">
    <property type="match status" value="1"/>
</dbReference>
<comment type="caution">
    <text evidence="2">The sequence shown here is derived from an EMBL/GenBank/DDBJ whole genome shotgun (WGS) entry which is preliminary data.</text>
</comment>
<reference evidence="2 3" key="1">
    <citation type="submission" date="2020-05" db="EMBL/GenBank/DDBJ databases">
        <title>Draft genome sequence of Desulfovibrio sp. strain HN2T.</title>
        <authorList>
            <person name="Ueno A."/>
            <person name="Tamazawa S."/>
            <person name="Tamamura S."/>
            <person name="Murakami T."/>
            <person name="Kiyama T."/>
            <person name="Inomata H."/>
            <person name="Amano Y."/>
            <person name="Miyakawa K."/>
            <person name="Tamaki H."/>
            <person name="Naganuma T."/>
            <person name="Kaneko K."/>
        </authorList>
    </citation>
    <scope>NUCLEOTIDE SEQUENCE [LARGE SCALE GENOMIC DNA]</scope>
    <source>
        <strain evidence="2 3">HN2</strain>
    </source>
</reference>
<dbReference type="EMBL" id="BLVO01000013">
    <property type="protein sequence ID" value="GFM34461.1"/>
    <property type="molecule type" value="Genomic_DNA"/>
</dbReference>
<keyword evidence="1" id="KW-0175">Coiled coil</keyword>
<evidence type="ECO:0000256" key="1">
    <source>
        <dbReference type="SAM" id="Coils"/>
    </source>
</evidence>
<sequence>MFTRNWSAEQVEEQLASMQHVATGVAVETLSFRGEDPLKAKAFVQDLAGVLDKMSTVLEAQAHFRAEIDLLREEVAQLREEKASLISSYEAKIAEMDEEIARFRKERADLMGRLIEDCCSEGSRAAMPDESLLARPLVVKSGSEFLGVAGKGKPFSLRDLISLLRRNAGSQKVQRMDWEQEQDVWQLHIQTVDESGKEHDYHLKVVATVTPSKNAVTQLREMTVDGETVPDKFVLMLFKTVKEGLEH</sequence>
<keyword evidence="3" id="KW-1185">Reference proteome</keyword>
<protein>
    <submittedName>
        <fullName evidence="2">Uncharacterized protein</fullName>
    </submittedName>
</protein>
<dbReference type="Proteomes" id="UP000503840">
    <property type="component" value="Unassembled WGS sequence"/>
</dbReference>
<gene>
    <name evidence="2" type="ORF">DSM101010T_28260</name>
</gene>